<evidence type="ECO:0000259" key="10">
    <source>
        <dbReference type="Pfam" id="PF02397"/>
    </source>
</evidence>
<reference evidence="12" key="1">
    <citation type="submission" date="2016-11" db="EMBL/GenBank/DDBJ databases">
        <authorList>
            <person name="Varghese N."/>
            <person name="Submissions S."/>
        </authorList>
    </citation>
    <scope>NUCLEOTIDE SEQUENCE [LARGE SCALE GENOMIC DNA]</scope>
    <source>
        <strain evidence="12">DSM 28223</strain>
    </source>
</reference>
<keyword evidence="7 9" id="KW-0472">Membrane</keyword>
<sequence>MGDLSTALNSKVTTDAGGWRPVKALPPLQYAPTVKRGFDFLLALLLLPAIVPVILCLVLWMRLDGGPGLFGHLRIGKDGRPFRCWKIRTMVPDADQVLAELLRSDPLMCAEWAADQKLRQDPRVTPLGALLRRTSLDELPQIWNVLVGDMSLVGPRPVTKDELARYGAVKHSYLSVRPGITGLWQVSGRNGVGYSARVALDEVYCADVTFKQDLKILLKTAGVVLRCTGQ</sequence>
<evidence type="ECO:0000256" key="9">
    <source>
        <dbReference type="SAM" id="Phobius"/>
    </source>
</evidence>
<evidence type="ECO:0000313" key="12">
    <source>
        <dbReference type="Proteomes" id="UP000184211"/>
    </source>
</evidence>
<evidence type="ECO:0000256" key="2">
    <source>
        <dbReference type="ARBA" id="ARBA00006464"/>
    </source>
</evidence>
<comment type="similarity">
    <text evidence="2">Belongs to the bacterial sugar transferase family.</text>
</comment>
<dbReference type="AlphaFoldDB" id="A0A1M5N885"/>
<evidence type="ECO:0000256" key="4">
    <source>
        <dbReference type="ARBA" id="ARBA00022679"/>
    </source>
</evidence>
<evidence type="ECO:0000256" key="8">
    <source>
        <dbReference type="ARBA" id="ARBA00023169"/>
    </source>
</evidence>
<dbReference type="PANTHER" id="PTHR30576:SF4">
    <property type="entry name" value="UNDECAPRENYL-PHOSPHATE GALACTOSE PHOSPHOTRANSFERASE"/>
    <property type="match status" value="1"/>
</dbReference>
<keyword evidence="4 11" id="KW-0808">Transferase</keyword>
<dbReference type="InterPro" id="IPR003362">
    <property type="entry name" value="Bact_transf"/>
</dbReference>
<organism evidence="11 12">
    <name type="scientific">Cognatishimia maritima</name>
    <dbReference type="NCBI Taxonomy" id="870908"/>
    <lineage>
        <taxon>Bacteria</taxon>
        <taxon>Pseudomonadati</taxon>
        <taxon>Pseudomonadota</taxon>
        <taxon>Alphaproteobacteria</taxon>
        <taxon>Rhodobacterales</taxon>
        <taxon>Paracoccaceae</taxon>
        <taxon>Cognatishimia</taxon>
    </lineage>
</organism>
<keyword evidence="8" id="KW-0270">Exopolysaccharide synthesis</keyword>
<accession>A0A1M5N885</accession>
<dbReference type="EMBL" id="FQWM01000002">
    <property type="protein sequence ID" value="SHG85708.1"/>
    <property type="molecule type" value="Genomic_DNA"/>
</dbReference>
<evidence type="ECO:0000256" key="6">
    <source>
        <dbReference type="ARBA" id="ARBA00022989"/>
    </source>
</evidence>
<dbReference type="STRING" id="870908.SAMN04488044_1449"/>
<keyword evidence="6 9" id="KW-1133">Transmembrane helix</keyword>
<name>A0A1M5N885_9RHOB</name>
<feature type="transmembrane region" description="Helical" evidence="9">
    <location>
        <begin position="40"/>
        <end position="60"/>
    </location>
</feature>
<evidence type="ECO:0000256" key="7">
    <source>
        <dbReference type="ARBA" id="ARBA00023136"/>
    </source>
</evidence>
<evidence type="ECO:0000256" key="3">
    <source>
        <dbReference type="ARBA" id="ARBA00022475"/>
    </source>
</evidence>
<proteinExistence type="inferred from homology"/>
<dbReference type="GO" id="GO:0016780">
    <property type="term" value="F:phosphotransferase activity, for other substituted phosphate groups"/>
    <property type="evidence" value="ECO:0007669"/>
    <property type="project" value="TreeGrafter"/>
</dbReference>
<dbReference type="Proteomes" id="UP000184211">
    <property type="component" value="Unassembled WGS sequence"/>
</dbReference>
<dbReference type="OrthoDB" id="9808602at2"/>
<evidence type="ECO:0000256" key="1">
    <source>
        <dbReference type="ARBA" id="ARBA00004236"/>
    </source>
</evidence>
<feature type="domain" description="Bacterial sugar transferase" evidence="10">
    <location>
        <begin position="35"/>
        <end position="225"/>
    </location>
</feature>
<evidence type="ECO:0000256" key="5">
    <source>
        <dbReference type="ARBA" id="ARBA00022692"/>
    </source>
</evidence>
<keyword evidence="3" id="KW-1003">Cell membrane</keyword>
<evidence type="ECO:0000313" key="11">
    <source>
        <dbReference type="EMBL" id="SHG85708.1"/>
    </source>
</evidence>
<dbReference type="Pfam" id="PF02397">
    <property type="entry name" value="Bac_transf"/>
    <property type="match status" value="1"/>
</dbReference>
<dbReference type="PANTHER" id="PTHR30576">
    <property type="entry name" value="COLANIC BIOSYNTHESIS UDP-GLUCOSE LIPID CARRIER TRANSFERASE"/>
    <property type="match status" value="1"/>
</dbReference>
<dbReference type="RefSeq" id="WP_084604775.1">
    <property type="nucleotide sequence ID" value="NZ_FQWM01000002.1"/>
</dbReference>
<dbReference type="GO" id="GO:0005886">
    <property type="term" value="C:plasma membrane"/>
    <property type="evidence" value="ECO:0007669"/>
    <property type="project" value="UniProtKB-SubCell"/>
</dbReference>
<comment type="subcellular location">
    <subcellularLocation>
        <location evidence="1">Cell membrane</location>
    </subcellularLocation>
</comment>
<dbReference type="GO" id="GO:0000271">
    <property type="term" value="P:polysaccharide biosynthetic process"/>
    <property type="evidence" value="ECO:0007669"/>
    <property type="project" value="UniProtKB-KW"/>
</dbReference>
<gene>
    <name evidence="11" type="ORF">SAMN04488044_1449</name>
</gene>
<protein>
    <submittedName>
        <fullName evidence="11">Sugar transferase involved in LPS biosynthesis (Colanic, teichoic acid)</fullName>
    </submittedName>
</protein>
<keyword evidence="12" id="KW-1185">Reference proteome</keyword>
<keyword evidence="5 9" id="KW-0812">Transmembrane</keyword>